<evidence type="ECO:0000313" key="6">
    <source>
        <dbReference type="EMBL" id="KAK3312083.1"/>
    </source>
</evidence>
<evidence type="ECO:0000259" key="3">
    <source>
        <dbReference type="Pfam" id="PF12331"/>
    </source>
</evidence>
<reference evidence="6" key="1">
    <citation type="journal article" date="2023" name="Mol. Phylogenet. Evol.">
        <title>Genome-scale phylogeny and comparative genomics of the fungal order Sordariales.</title>
        <authorList>
            <person name="Hensen N."/>
            <person name="Bonometti L."/>
            <person name="Westerberg I."/>
            <person name="Brannstrom I.O."/>
            <person name="Guillou S."/>
            <person name="Cros-Aarteil S."/>
            <person name="Calhoun S."/>
            <person name="Haridas S."/>
            <person name="Kuo A."/>
            <person name="Mondo S."/>
            <person name="Pangilinan J."/>
            <person name="Riley R."/>
            <person name="LaButti K."/>
            <person name="Andreopoulos B."/>
            <person name="Lipzen A."/>
            <person name="Chen C."/>
            <person name="Yan M."/>
            <person name="Daum C."/>
            <person name="Ng V."/>
            <person name="Clum A."/>
            <person name="Steindorff A."/>
            <person name="Ohm R.A."/>
            <person name="Martin F."/>
            <person name="Silar P."/>
            <person name="Natvig D.O."/>
            <person name="Lalanne C."/>
            <person name="Gautier V."/>
            <person name="Ament-Velasquez S.L."/>
            <person name="Kruys A."/>
            <person name="Hutchinson M.I."/>
            <person name="Powell A.J."/>
            <person name="Barry K."/>
            <person name="Miller A.N."/>
            <person name="Grigoriev I.V."/>
            <person name="Debuchy R."/>
            <person name="Gladieux P."/>
            <person name="Hiltunen Thoren M."/>
            <person name="Johannesson H."/>
        </authorList>
    </citation>
    <scope>NUCLEOTIDE SEQUENCE</scope>
    <source>
        <strain evidence="6">CBS 118394</strain>
    </source>
</reference>
<dbReference type="Proteomes" id="UP001283341">
    <property type="component" value="Unassembled WGS sequence"/>
</dbReference>
<feature type="coiled-coil region" evidence="1">
    <location>
        <begin position="207"/>
        <end position="234"/>
    </location>
</feature>
<evidence type="ECO:0000259" key="5">
    <source>
        <dbReference type="Pfam" id="PF21048"/>
    </source>
</evidence>
<feature type="region of interest" description="Disordered" evidence="2">
    <location>
        <begin position="25"/>
        <end position="178"/>
    </location>
</feature>
<evidence type="ECO:0000313" key="7">
    <source>
        <dbReference type="Proteomes" id="UP001283341"/>
    </source>
</evidence>
<keyword evidence="1" id="KW-0175">Coiled coil</keyword>
<feature type="compositionally biased region" description="Acidic residues" evidence="2">
    <location>
        <begin position="65"/>
        <end position="76"/>
    </location>
</feature>
<feature type="compositionally biased region" description="Polar residues" evidence="2">
    <location>
        <begin position="101"/>
        <end position="123"/>
    </location>
</feature>
<evidence type="ECO:0008006" key="8">
    <source>
        <dbReference type="Google" id="ProtNLM"/>
    </source>
</evidence>
<name>A0AAE0HSG0_9PEZI</name>
<feature type="region of interest" description="Disordered" evidence="2">
    <location>
        <begin position="320"/>
        <end position="386"/>
    </location>
</feature>
<dbReference type="InterPro" id="IPR048380">
    <property type="entry name" value="Rad26-like_N"/>
</dbReference>
<accession>A0AAE0HSG0</accession>
<dbReference type="InterPro" id="IPR048379">
    <property type="entry name" value="Rad26-like_C"/>
</dbReference>
<dbReference type="AlphaFoldDB" id="A0AAE0HSG0"/>
<gene>
    <name evidence="6" type="ORF">B0H66DRAFT_644387</name>
</gene>
<feature type="region of interest" description="Disordered" evidence="2">
    <location>
        <begin position="730"/>
        <end position="754"/>
    </location>
</feature>
<comment type="caution">
    <text evidence="6">The sequence shown here is derived from an EMBL/GenBank/DDBJ whole genome shotgun (WGS) entry which is preliminary data.</text>
</comment>
<sequence>MDMDDFSDDGFDDLDGNVLQELENNALQFTQAQKPFQSQASPPVQHHHQQYNQQQQQNQQQNYFDLDDDDLDDTVVIDELAPQHRPAAIEPTLQSFGPGLPSQNSRLIPSFAGQQRWHQQTQAPRAVFPPRPQYPAQSRPAPPPLSSQRYPPRLIPPSTRALPHRQSQVPSQSQFVRPPIPLARPYPGPPTTQALHGAGQGKPNDVVSALQARLSALEAELTAAKGEASILRSKYDKASLTHDAEVARLKKQSAEQAAKHERMVEAAMAAERTAATELQFARQDLKEELGRVKARKKDGATTPKKSKSFSFVPDGFDGVEVMTSPSKGQQAQKRKDSGGPTGSASAAAAAAGERTPSKGKRKRPAVDSPSFALETHSENVSFEGVDEDREPVATKVVSDTLPFDFLRLVLDHSQLHGQPLTFDLFSRFAFPSQPSQTFASIIFQKLPRMGNAHEPLRLLVDFAELMIDMWQQCLSERYHAPIYYLAALVSYTLQLNATTVAPHIISSLVPVCATTCRLVALPRFNSVDGNISDHPDNVVRQLLLEIDVTQSLALLYISAMACVSPPGDDSALPLPLEYSPQSEFWKAMELEFVMVMLSPKQCEPDWFGMLALLATSVLPFSIGPIPNPTTSAKYFANGRAETETSDFVANGIIDRVSSFLAESPPWALRGSAKEVNVRLSVLKTLIIFASSNFGAFHLANSDVAIPRLVTVLCWGIDRLYDVDITFTPSTTRKSQEQHHDSVLHESTTEPGDNLADGMDLDKMQVDEASWPITDADAAGGIHQDPGDIGEEVDEEIDVSKLLCRLIALAMFLIHTLVTDPRTANVVNMTAKLAASQGGSQRYLLTLARLNFAEEDLVLEKGIDAETVELAHELLELAVTPDEGEGVGELFGV</sequence>
<keyword evidence="7" id="KW-1185">Reference proteome</keyword>
<evidence type="ECO:0000259" key="4">
    <source>
        <dbReference type="Pfam" id="PF21046"/>
    </source>
</evidence>
<dbReference type="Pfam" id="PF21046">
    <property type="entry name" value="Rad26-like_C"/>
    <property type="match status" value="1"/>
</dbReference>
<dbReference type="InterPro" id="IPR022093">
    <property type="entry name" value="Rad26-like_helical"/>
</dbReference>
<feature type="compositionally biased region" description="Low complexity" evidence="2">
    <location>
        <begin position="50"/>
        <end position="63"/>
    </location>
</feature>
<protein>
    <recommendedName>
        <fullName evidence="8">DNA repair protein Rad26</fullName>
    </recommendedName>
</protein>
<dbReference type="EMBL" id="JAUEDM010000009">
    <property type="protein sequence ID" value="KAK3312083.1"/>
    <property type="molecule type" value="Genomic_DNA"/>
</dbReference>
<evidence type="ECO:0000256" key="1">
    <source>
        <dbReference type="SAM" id="Coils"/>
    </source>
</evidence>
<feature type="domain" description="Rad26-like helical repeats" evidence="3">
    <location>
        <begin position="511"/>
        <end position="817"/>
    </location>
</feature>
<feature type="compositionally biased region" description="Polar residues" evidence="2">
    <location>
        <begin position="165"/>
        <end position="175"/>
    </location>
</feature>
<organism evidence="6 7">
    <name type="scientific">Apodospora peruviana</name>
    <dbReference type="NCBI Taxonomy" id="516989"/>
    <lineage>
        <taxon>Eukaryota</taxon>
        <taxon>Fungi</taxon>
        <taxon>Dikarya</taxon>
        <taxon>Ascomycota</taxon>
        <taxon>Pezizomycotina</taxon>
        <taxon>Sordariomycetes</taxon>
        <taxon>Sordariomycetidae</taxon>
        <taxon>Sordariales</taxon>
        <taxon>Lasiosphaeriaceae</taxon>
        <taxon>Apodospora</taxon>
    </lineage>
</organism>
<dbReference type="Pfam" id="PF12331">
    <property type="entry name" value="Rad26-like_helical_rpts"/>
    <property type="match status" value="1"/>
</dbReference>
<reference evidence="6" key="2">
    <citation type="submission" date="2023-06" db="EMBL/GenBank/DDBJ databases">
        <authorList>
            <consortium name="Lawrence Berkeley National Laboratory"/>
            <person name="Haridas S."/>
            <person name="Hensen N."/>
            <person name="Bonometti L."/>
            <person name="Westerberg I."/>
            <person name="Brannstrom I.O."/>
            <person name="Guillou S."/>
            <person name="Cros-Aarteil S."/>
            <person name="Calhoun S."/>
            <person name="Kuo A."/>
            <person name="Mondo S."/>
            <person name="Pangilinan J."/>
            <person name="Riley R."/>
            <person name="Labutti K."/>
            <person name="Andreopoulos B."/>
            <person name="Lipzen A."/>
            <person name="Chen C."/>
            <person name="Yanf M."/>
            <person name="Daum C."/>
            <person name="Ng V."/>
            <person name="Clum A."/>
            <person name="Steindorff A."/>
            <person name="Ohm R."/>
            <person name="Martin F."/>
            <person name="Silar P."/>
            <person name="Natvig D."/>
            <person name="Lalanne C."/>
            <person name="Gautier V."/>
            <person name="Ament-Velasquez S.L."/>
            <person name="Kruys A."/>
            <person name="Hutchinson M.I."/>
            <person name="Powell A.J."/>
            <person name="Barry K."/>
            <person name="Miller A.N."/>
            <person name="Grigoriev I.V."/>
            <person name="Debuchy R."/>
            <person name="Gladieux P."/>
            <person name="Thoren M.H."/>
            <person name="Johannesson H."/>
        </authorList>
    </citation>
    <scope>NUCLEOTIDE SEQUENCE</scope>
    <source>
        <strain evidence="6">CBS 118394</strain>
    </source>
</reference>
<proteinExistence type="predicted"/>
<feature type="compositionally biased region" description="Basic and acidic residues" evidence="2">
    <location>
        <begin position="733"/>
        <end position="747"/>
    </location>
</feature>
<feature type="domain" description="Rad26-like N-terminal" evidence="5">
    <location>
        <begin position="405"/>
        <end position="453"/>
    </location>
</feature>
<evidence type="ECO:0000256" key="2">
    <source>
        <dbReference type="SAM" id="MobiDB-lite"/>
    </source>
</evidence>
<feature type="compositionally biased region" description="Polar residues" evidence="2">
    <location>
        <begin position="25"/>
        <end position="42"/>
    </location>
</feature>
<feature type="region of interest" description="Disordered" evidence="2">
    <location>
        <begin position="292"/>
        <end position="311"/>
    </location>
</feature>
<feature type="domain" description="Rad26-like C-terminal" evidence="4">
    <location>
        <begin position="827"/>
        <end position="890"/>
    </location>
</feature>
<dbReference type="Pfam" id="PF21048">
    <property type="entry name" value="Rad26-like_N"/>
    <property type="match status" value="1"/>
</dbReference>